<evidence type="ECO:0000256" key="6">
    <source>
        <dbReference type="ARBA" id="ARBA00022927"/>
    </source>
</evidence>
<comment type="caution">
    <text evidence="9">The sequence shown here is derived from an EMBL/GenBank/DDBJ whole genome shotgun (WGS) entry which is preliminary data.</text>
</comment>
<evidence type="ECO:0000256" key="1">
    <source>
        <dbReference type="ARBA" id="ARBA00003041"/>
    </source>
</evidence>
<dbReference type="InterPro" id="IPR018035">
    <property type="entry name" value="Flagellar_FliH/T3SS_HrpE"/>
</dbReference>
<evidence type="ECO:0000259" key="8">
    <source>
        <dbReference type="Pfam" id="PF02108"/>
    </source>
</evidence>
<evidence type="ECO:0000313" key="10">
    <source>
        <dbReference type="Proteomes" id="UP001596495"/>
    </source>
</evidence>
<evidence type="ECO:0000256" key="7">
    <source>
        <dbReference type="ARBA" id="ARBA00023225"/>
    </source>
</evidence>
<dbReference type="Proteomes" id="UP001596495">
    <property type="component" value="Unassembled WGS sequence"/>
</dbReference>
<comment type="similarity">
    <text evidence="2">Belongs to the FliH family.</text>
</comment>
<evidence type="ECO:0000256" key="3">
    <source>
        <dbReference type="ARBA" id="ARBA00016507"/>
    </source>
</evidence>
<evidence type="ECO:0000313" key="9">
    <source>
        <dbReference type="EMBL" id="MFC7436414.1"/>
    </source>
</evidence>
<evidence type="ECO:0000256" key="4">
    <source>
        <dbReference type="ARBA" id="ARBA00022448"/>
    </source>
</evidence>
<organism evidence="9 10">
    <name type="scientific">Hydrogenophaga bisanensis</name>
    <dbReference type="NCBI Taxonomy" id="439611"/>
    <lineage>
        <taxon>Bacteria</taxon>
        <taxon>Pseudomonadati</taxon>
        <taxon>Pseudomonadota</taxon>
        <taxon>Betaproteobacteria</taxon>
        <taxon>Burkholderiales</taxon>
        <taxon>Comamonadaceae</taxon>
        <taxon>Hydrogenophaga</taxon>
    </lineage>
</organism>
<dbReference type="PANTHER" id="PTHR34982">
    <property type="entry name" value="YOP PROTEINS TRANSLOCATION PROTEIN L"/>
    <property type="match status" value="1"/>
</dbReference>
<keyword evidence="5" id="KW-1005">Bacterial flagellum biogenesis</keyword>
<reference evidence="10" key="1">
    <citation type="journal article" date="2019" name="Int. J. Syst. Evol. Microbiol.">
        <title>The Global Catalogue of Microorganisms (GCM) 10K type strain sequencing project: providing services to taxonomists for standard genome sequencing and annotation.</title>
        <authorList>
            <consortium name="The Broad Institute Genomics Platform"/>
            <consortium name="The Broad Institute Genome Sequencing Center for Infectious Disease"/>
            <person name="Wu L."/>
            <person name="Ma J."/>
        </authorList>
    </citation>
    <scope>NUCLEOTIDE SEQUENCE [LARGE SCALE GENOMIC DNA]</scope>
    <source>
        <strain evidence="10">CCUG 54518</strain>
    </source>
</reference>
<feature type="domain" description="Flagellar assembly protein FliH/Type III secretion system HrpE" evidence="8">
    <location>
        <begin position="97"/>
        <end position="219"/>
    </location>
</feature>
<comment type="function">
    <text evidence="1">Needed for flagellar regrowth and assembly.</text>
</comment>
<sequence length="237" mass="26191">MKPSSKPKTHSRFIPREEIEGVSAWHFSSVDGSDDLPSPEIDAVPAEPENLIDEARLEEVRQQAYNDGFAHGHDAGAQEMRQALEATIRKMAEETGMRMAQLMHGMREQLQRSEEQISRQILELACDLARQVLRQELQTPTAHLKPVISEALAQLVDDGLPATVRLNPDDLVLLQGSIEETLGQHKVELVGDVSISPGGCVVESPSTTVDATIEKRWTRAVGNLGLETPWHPENVDV</sequence>
<protein>
    <recommendedName>
        <fullName evidence="3">Flagellar assembly protein FliH</fullName>
    </recommendedName>
</protein>
<evidence type="ECO:0000256" key="2">
    <source>
        <dbReference type="ARBA" id="ARBA00006602"/>
    </source>
</evidence>
<accession>A0ABW2RED5</accession>
<keyword evidence="6" id="KW-0653">Protein transport</keyword>
<dbReference type="InterPro" id="IPR051472">
    <property type="entry name" value="T3SS_Stator/FliH"/>
</dbReference>
<evidence type="ECO:0000256" key="5">
    <source>
        <dbReference type="ARBA" id="ARBA00022795"/>
    </source>
</evidence>
<keyword evidence="4" id="KW-0813">Transport</keyword>
<dbReference type="Pfam" id="PF02108">
    <property type="entry name" value="FliH"/>
    <property type="match status" value="1"/>
</dbReference>
<dbReference type="RefSeq" id="WP_374642406.1">
    <property type="nucleotide sequence ID" value="NZ_JBHTBX010000018.1"/>
</dbReference>
<proteinExistence type="inferred from homology"/>
<keyword evidence="7" id="KW-1006">Bacterial flagellum protein export</keyword>
<gene>
    <name evidence="9" type="ORF">ACFQNJ_18055</name>
</gene>
<name>A0ABW2RED5_9BURK</name>
<dbReference type="PANTHER" id="PTHR34982:SF1">
    <property type="entry name" value="FLAGELLAR ASSEMBLY PROTEIN FLIH"/>
    <property type="match status" value="1"/>
</dbReference>
<dbReference type="EMBL" id="JBHTBX010000018">
    <property type="protein sequence ID" value="MFC7436414.1"/>
    <property type="molecule type" value="Genomic_DNA"/>
</dbReference>
<keyword evidence="10" id="KW-1185">Reference proteome</keyword>